<accession>A0A2T4JS11</accession>
<dbReference type="InterPro" id="IPR036388">
    <property type="entry name" value="WH-like_DNA-bd_sf"/>
</dbReference>
<proteinExistence type="inferred from homology"/>
<organism evidence="2 3">
    <name type="scientific">Cereibacter changlensis JA139</name>
    <dbReference type="NCBI Taxonomy" id="1188249"/>
    <lineage>
        <taxon>Bacteria</taxon>
        <taxon>Pseudomonadati</taxon>
        <taxon>Pseudomonadota</taxon>
        <taxon>Alphaproteobacteria</taxon>
        <taxon>Rhodobacterales</taxon>
        <taxon>Paracoccaceae</taxon>
        <taxon>Cereibacter</taxon>
    </lineage>
</organism>
<gene>
    <name evidence="2" type="ORF">C5F48_16140</name>
</gene>
<name>A0A2T4JS11_9RHOB</name>
<dbReference type="Gene3D" id="1.10.10.10">
    <property type="entry name" value="Winged helix-like DNA-binding domain superfamily/Winged helix DNA-binding domain"/>
    <property type="match status" value="1"/>
</dbReference>
<dbReference type="Gene3D" id="3.30.420.40">
    <property type="match status" value="2"/>
</dbReference>
<sequence>MPKRLVNYRNKGKGLIVASASDTGSGATLTASARAIFRLLALQGSATRPQLGQSLGLSRPTMSAAMSELERIGYVDRVGEVQGALGRKAAMYRVGTAAGHVIAVDAGSTHIRLRVSTIDCRLLHSRVYRLPSSQLMLGAEISAAVADEVAAAMAVAQADWGPLRALGIALPSRVVGPGEDTVATRQDELFSRFAPPQGAPLILENNVNCAAVAEHVYGAAQETATFAYVQVGLKIGMGLMLEGRLLRGRNGAAGEIGHLAFPLAGDARPEPGEIERYMGTEALMRRVRDGWPAGEGDAPADTSDLLARAESGSGAAQAAVTRHAEDIGAIVASCVAVVDPGIVVLGGGVGGHPRLAPRVEEVANRLSYPVEVRTSTLGSDATVLGIEKLVVDRALEGLVGELRA</sequence>
<dbReference type="InterPro" id="IPR000600">
    <property type="entry name" value="ROK"/>
</dbReference>
<dbReference type="PANTHER" id="PTHR18964">
    <property type="entry name" value="ROK (REPRESSOR, ORF, KINASE) FAMILY"/>
    <property type="match status" value="1"/>
</dbReference>
<dbReference type="InterPro" id="IPR043129">
    <property type="entry name" value="ATPase_NBD"/>
</dbReference>
<dbReference type="EMBL" id="PZKG01000088">
    <property type="protein sequence ID" value="PTE20701.1"/>
    <property type="molecule type" value="Genomic_DNA"/>
</dbReference>
<dbReference type="Pfam" id="PF00480">
    <property type="entry name" value="ROK"/>
    <property type="match status" value="1"/>
</dbReference>
<dbReference type="PANTHER" id="PTHR18964:SF149">
    <property type="entry name" value="BIFUNCTIONAL UDP-N-ACETYLGLUCOSAMINE 2-EPIMERASE_N-ACETYLMANNOSAMINE KINASE"/>
    <property type="match status" value="1"/>
</dbReference>
<dbReference type="SUPFAM" id="SSF46785">
    <property type="entry name" value="Winged helix' DNA-binding domain"/>
    <property type="match status" value="1"/>
</dbReference>
<reference evidence="2 3" key="1">
    <citation type="submission" date="2018-03" db="EMBL/GenBank/DDBJ databases">
        <title>Cereibacter changlensis.</title>
        <authorList>
            <person name="Meyer T.E."/>
            <person name="Miller S."/>
            <person name="Lodha T."/>
            <person name="Gandham S."/>
            <person name="Chintalapati S."/>
            <person name="Chintalapati V.R."/>
        </authorList>
    </citation>
    <scope>NUCLEOTIDE SEQUENCE [LARGE SCALE GENOMIC DNA]</scope>
    <source>
        <strain evidence="2 3">JA139</strain>
    </source>
</reference>
<dbReference type="AlphaFoldDB" id="A0A2T4JS11"/>
<dbReference type="OrthoDB" id="3806841at2"/>
<comment type="similarity">
    <text evidence="1">Belongs to the ROK (NagC/XylR) family.</text>
</comment>
<dbReference type="InterPro" id="IPR036390">
    <property type="entry name" value="WH_DNA-bd_sf"/>
</dbReference>
<evidence type="ECO:0000313" key="3">
    <source>
        <dbReference type="Proteomes" id="UP000241010"/>
    </source>
</evidence>
<keyword evidence="3" id="KW-1185">Reference proteome</keyword>
<dbReference type="SUPFAM" id="SSF53067">
    <property type="entry name" value="Actin-like ATPase domain"/>
    <property type="match status" value="1"/>
</dbReference>
<comment type="caution">
    <text evidence="2">The sequence shown here is derived from an EMBL/GenBank/DDBJ whole genome shotgun (WGS) entry which is preliminary data.</text>
</comment>
<protein>
    <submittedName>
        <fullName evidence="2">GntR family transcriptional regulator</fullName>
    </submittedName>
</protein>
<dbReference type="Proteomes" id="UP000241010">
    <property type="component" value="Unassembled WGS sequence"/>
</dbReference>
<evidence type="ECO:0000313" key="2">
    <source>
        <dbReference type="EMBL" id="PTE20701.1"/>
    </source>
</evidence>
<dbReference type="Pfam" id="PF13412">
    <property type="entry name" value="HTH_24"/>
    <property type="match status" value="1"/>
</dbReference>
<evidence type="ECO:0000256" key="1">
    <source>
        <dbReference type="ARBA" id="ARBA00006479"/>
    </source>
</evidence>